<name>A0ABV6RXN8_9GAMM</name>
<dbReference type="RefSeq" id="WP_386674951.1">
    <property type="nucleotide sequence ID" value="NZ_JBHLTG010000009.1"/>
</dbReference>
<dbReference type="PANTHER" id="PTHR48050">
    <property type="entry name" value="STEROL 3-BETA-GLUCOSYLTRANSFERASE"/>
    <property type="match status" value="1"/>
</dbReference>
<feature type="domain" description="Erythromycin biosynthesis protein CIII-like C-terminal" evidence="1">
    <location>
        <begin position="251"/>
        <end position="357"/>
    </location>
</feature>
<organism evidence="2 3">
    <name type="scientific">Lysobacter korlensis</name>
    <dbReference type="NCBI Taxonomy" id="553636"/>
    <lineage>
        <taxon>Bacteria</taxon>
        <taxon>Pseudomonadati</taxon>
        <taxon>Pseudomonadota</taxon>
        <taxon>Gammaproteobacteria</taxon>
        <taxon>Lysobacterales</taxon>
        <taxon>Lysobacteraceae</taxon>
        <taxon>Lysobacter</taxon>
    </lineage>
</organism>
<accession>A0ABV6RXN8</accession>
<dbReference type="Gene3D" id="3.40.50.2000">
    <property type="entry name" value="Glycogen Phosphorylase B"/>
    <property type="match status" value="2"/>
</dbReference>
<dbReference type="InterPro" id="IPR002213">
    <property type="entry name" value="UDP_glucos_trans"/>
</dbReference>
<gene>
    <name evidence="2" type="ORF">ACFFGH_28305</name>
</gene>
<dbReference type="PANTHER" id="PTHR48050:SF13">
    <property type="entry name" value="STEROL 3-BETA-GLUCOSYLTRANSFERASE UGT80A2"/>
    <property type="match status" value="1"/>
</dbReference>
<evidence type="ECO:0000313" key="2">
    <source>
        <dbReference type="EMBL" id="MFC0681752.1"/>
    </source>
</evidence>
<dbReference type="CDD" id="cd03784">
    <property type="entry name" value="GT1_Gtf-like"/>
    <property type="match status" value="1"/>
</dbReference>
<dbReference type="Proteomes" id="UP001589896">
    <property type="component" value="Unassembled WGS sequence"/>
</dbReference>
<sequence length="377" mass="39706">MTALDVLFISGDLGGNVPPTVAIAEELARRGHRVAVAGILIRRGDRIPSGLMELPLPALADIDVTRKPGWVGLPRAAGRITVGGAVARDVGALLAGRPVDVVVVDGAMLSAIREVLASGIPTAALFHTFGQLWNEGLGNGALNALLRPFGVAPRALFDRADARLLATDPVLDPAGNGSSRFAFEWLGTTERGVPTEPRTPGEPALVLVSLSTVWLKNQGDVYRRIVAALGQLDRGEPRVRGIVTTGGVQFTGNLRPLPNVEIRGRAPHGEILPRADLVIGHGGHATTMRALAHGVPLLIMPTNPLSDQPMIGKVVESPGLGRTLHRNAKPEAIRDAVRGILNDREIREAAARTGERLRAQRGADVGADRIEALAGTP</sequence>
<comment type="caution">
    <text evidence="2">The sequence shown here is derived from an EMBL/GenBank/DDBJ whole genome shotgun (WGS) entry which is preliminary data.</text>
</comment>
<dbReference type="EMBL" id="JBHLTG010000009">
    <property type="protein sequence ID" value="MFC0681752.1"/>
    <property type="molecule type" value="Genomic_DNA"/>
</dbReference>
<keyword evidence="3" id="KW-1185">Reference proteome</keyword>
<dbReference type="InterPro" id="IPR050426">
    <property type="entry name" value="Glycosyltransferase_28"/>
</dbReference>
<proteinExistence type="predicted"/>
<dbReference type="SUPFAM" id="SSF53756">
    <property type="entry name" value="UDP-Glycosyltransferase/glycogen phosphorylase"/>
    <property type="match status" value="1"/>
</dbReference>
<protein>
    <submittedName>
        <fullName evidence="2">Glycosyltransferase</fullName>
    </submittedName>
</protein>
<evidence type="ECO:0000259" key="1">
    <source>
        <dbReference type="Pfam" id="PF06722"/>
    </source>
</evidence>
<dbReference type="Pfam" id="PF06722">
    <property type="entry name" value="EryCIII-like_C"/>
    <property type="match status" value="1"/>
</dbReference>
<dbReference type="InterPro" id="IPR010610">
    <property type="entry name" value="EryCIII-like_C"/>
</dbReference>
<evidence type="ECO:0000313" key="3">
    <source>
        <dbReference type="Proteomes" id="UP001589896"/>
    </source>
</evidence>
<reference evidence="2 3" key="1">
    <citation type="submission" date="2024-09" db="EMBL/GenBank/DDBJ databases">
        <authorList>
            <person name="Sun Q."/>
            <person name="Mori K."/>
        </authorList>
    </citation>
    <scope>NUCLEOTIDE SEQUENCE [LARGE SCALE GENOMIC DNA]</scope>
    <source>
        <strain evidence="2 3">KCTC 23076</strain>
    </source>
</reference>